<evidence type="ECO:0000313" key="5">
    <source>
        <dbReference type="Proteomes" id="UP000261560"/>
    </source>
</evidence>
<name>A0A3B3C094_ORYME</name>
<reference evidence="4" key="2">
    <citation type="submission" date="2025-09" db="UniProtKB">
        <authorList>
            <consortium name="Ensembl"/>
        </authorList>
    </citation>
    <scope>IDENTIFICATION</scope>
</reference>
<keyword evidence="1" id="KW-1015">Disulfide bond</keyword>
<dbReference type="GeneTree" id="ENSGT00940000159993"/>
<feature type="chain" id="PRO_5017179514" evidence="2">
    <location>
        <begin position="23"/>
        <end position="114"/>
    </location>
</feature>
<dbReference type="AlphaFoldDB" id="A0A3B3C094"/>
<keyword evidence="2" id="KW-0732">Signal</keyword>
<dbReference type="Pfam" id="PF00089">
    <property type="entry name" value="Trypsin"/>
    <property type="match status" value="1"/>
</dbReference>
<dbReference type="Gene3D" id="2.40.10.10">
    <property type="entry name" value="Trypsin-like serine proteases"/>
    <property type="match status" value="1"/>
</dbReference>
<evidence type="ECO:0000313" key="4">
    <source>
        <dbReference type="Ensembl" id="ENSOMEP00000011356.1"/>
    </source>
</evidence>
<evidence type="ECO:0000256" key="2">
    <source>
        <dbReference type="SAM" id="SignalP"/>
    </source>
</evidence>
<organism evidence="4 5">
    <name type="scientific">Oryzias melastigma</name>
    <name type="common">Marine medaka</name>
    <dbReference type="NCBI Taxonomy" id="30732"/>
    <lineage>
        <taxon>Eukaryota</taxon>
        <taxon>Metazoa</taxon>
        <taxon>Chordata</taxon>
        <taxon>Craniata</taxon>
        <taxon>Vertebrata</taxon>
        <taxon>Euteleostomi</taxon>
        <taxon>Actinopterygii</taxon>
        <taxon>Neopterygii</taxon>
        <taxon>Teleostei</taxon>
        <taxon>Neoteleostei</taxon>
        <taxon>Acanthomorphata</taxon>
        <taxon>Ovalentaria</taxon>
        <taxon>Atherinomorphae</taxon>
        <taxon>Beloniformes</taxon>
        <taxon>Adrianichthyidae</taxon>
        <taxon>Oryziinae</taxon>
        <taxon>Oryzias</taxon>
    </lineage>
</organism>
<evidence type="ECO:0000259" key="3">
    <source>
        <dbReference type="Pfam" id="PF00089"/>
    </source>
</evidence>
<proteinExistence type="predicted"/>
<reference evidence="4" key="1">
    <citation type="submission" date="2025-08" db="UniProtKB">
        <authorList>
            <consortium name="Ensembl"/>
        </authorList>
    </citation>
    <scope>IDENTIFICATION</scope>
</reference>
<dbReference type="GO" id="GO:0004252">
    <property type="term" value="F:serine-type endopeptidase activity"/>
    <property type="evidence" value="ECO:0007669"/>
    <property type="project" value="InterPro"/>
</dbReference>
<keyword evidence="5" id="KW-1185">Reference proteome</keyword>
<dbReference type="PANTHER" id="PTHR24252:SF7">
    <property type="entry name" value="HYALIN"/>
    <property type="match status" value="1"/>
</dbReference>
<dbReference type="InterPro" id="IPR043504">
    <property type="entry name" value="Peptidase_S1_PA_chymotrypsin"/>
</dbReference>
<feature type="signal peptide" evidence="2">
    <location>
        <begin position="1"/>
        <end position="22"/>
    </location>
</feature>
<dbReference type="SUPFAM" id="SSF50494">
    <property type="entry name" value="Trypsin-like serine proteases"/>
    <property type="match status" value="1"/>
</dbReference>
<feature type="domain" description="Peptidase S1" evidence="3">
    <location>
        <begin position="37"/>
        <end position="74"/>
    </location>
</feature>
<dbReference type="InterPro" id="IPR001254">
    <property type="entry name" value="Trypsin_dom"/>
</dbReference>
<dbReference type="PANTHER" id="PTHR24252">
    <property type="entry name" value="ACROSIN-RELATED"/>
    <property type="match status" value="1"/>
</dbReference>
<dbReference type="Ensembl" id="ENSOMET00000032283.1">
    <property type="protein sequence ID" value="ENSOMEP00000011356.1"/>
    <property type="gene ID" value="ENSOMEG00000012764.1"/>
</dbReference>
<dbReference type="Proteomes" id="UP000261560">
    <property type="component" value="Unplaced"/>
</dbReference>
<dbReference type="GO" id="GO:0006508">
    <property type="term" value="P:proteolysis"/>
    <property type="evidence" value="ECO:0007669"/>
    <property type="project" value="InterPro"/>
</dbReference>
<accession>A0A3B3C094</accession>
<evidence type="ECO:0000256" key="1">
    <source>
        <dbReference type="ARBA" id="ARBA00023157"/>
    </source>
</evidence>
<dbReference type="InterPro" id="IPR009003">
    <property type="entry name" value="Peptidase_S1_PA"/>
</dbReference>
<protein>
    <submittedName>
        <fullName evidence="4">Transmembrane serine protease 9</fullName>
    </submittedName>
</protein>
<sequence length="114" mass="12685">MTTNEGRRCLMLLFLLVTGARGKSFYVVGDAKMGTRIVGGVDAHQGELPWQQHRLHRCGATLIHNKWLLTAAHSGRPGPHVLHHPDGVSALTRAPLPAERRVLHRRLGLHEGRR</sequence>